<dbReference type="AlphaFoldDB" id="A0A1A8UW71"/>
<organism evidence="1">
    <name type="scientific">Nothobranchius furzeri</name>
    <name type="common">Turquoise killifish</name>
    <dbReference type="NCBI Taxonomy" id="105023"/>
    <lineage>
        <taxon>Eukaryota</taxon>
        <taxon>Metazoa</taxon>
        <taxon>Chordata</taxon>
        <taxon>Craniata</taxon>
        <taxon>Vertebrata</taxon>
        <taxon>Euteleostomi</taxon>
        <taxon>Actinopterygii</taxon>
        <taxon>Neopterygii</taxon>
        <taxon>Teleostei</taxon>
        <taxon>Neoteleostei</taxon>
        <taxon>Acanthomorphata</taxon>
        <taxon>Ovalentaria</taxon>
        <taxon>Atherinomorphae</taxon>
        <taxon>Cyprinodontiformes</taxon>
        <taxon>Nothobranchiidae</taxon>
        <taxon>Nothobranchius</taxon>
    </lineage>
</organism>
<proteinExistence type="predicted"/>
<sequence length="73" mass="8617">QTPVFDLFEPFVLQTRNMFNLIDRQKVGKCPAPTQPPDWLREVNHLLAKWTYSPTHEIHEIDRLGLRNPSIHI</sequence>
<protein>
    <submittedName>
        <fullName evidence="1">Uncharacterized protein</fullName>
    </submittedName>
</protein>
<name>A0A1A8UW71_NOTFU</name>
<feature type="non-terminal residue" evidence="1">
    <location>
        <position position="1"/>
    </location>
</feature>
<gene>
    <name evidence="1" type="primary">CABZ01023601.1</name>
</gene>
<reference evidence="1" key="1">
    <citation type="submission" date="2016-05" db="EMBL/GenBank/DDBJ databases">
        <authorList>
            <person name="Lavstsen T."/>
            <person name="Jespersen J.S."/>
        </authorList>
    </citation>
    <scope>NUCLEOTIDE SEQUENCE</scope>
    <source>
        <tissue evidence="1">Brain</tissue>
    </source>
</reference>
<evidence type="ECO:0000313" key="1">
    <source>
        <dbReference type="EMBL" id="SBS52644.1"/>
    </source>
</evidence>
<accession>A0A1A8UW71</accession>
<dbReference type="EMBL" id="HAEJ01012187">
    <property type="protein sequence ID" value="SBS52644.1"/>
    <property type="molecule type" value="Transcribed_RNA"/>
</dbReference>
<feature type="non-terminal residue" evidence="1">
    <location>
        <position position="73"/>
    </location>
</feature>
<reference evidence="1" key="2">
    <citation type="submission" date="2016-06" db="EMBL/GenBank/DDBJ databases">
        <title>The genome of a short-lived fish provides insights into sex chromosome evolution and the genetic control of aging.</title>
        <authorList>
            <person name="Reichwald K."/>
            <person name="Felder M."/>
            <person name="Petzold A."/>
            <person name="Koch P."/>
            <person name="Groth M."/>
            <person name="Platzer M."/>
        </authorList>
    </citation>
    <scope>NUCLEOTIDE SEQUENCE</scope>
    <source>
        <tissue evidence="1">Brain</tissue>
    </source>
</reference>